<reference evidence="5 6" key="1">
    <citation type="submission" date="2023-10" db="EMBL/GenBank/DDBJ databases">
        <title>Hymenobacter endophyticus sp. nov., an isolate from the leaf tissues of wheat.</title>
        <authorList>
            <person name="Dai Y."/>
        </authorList>
    </citation>
    <scope>NUCLEOTIDE SEQUENCE [LARGE SCALE GENOMIC DNA]</scope>
    <source>
        <strain evidence="5 6">ZK17L-C2</strain>
    </source>
</reference>
<keyword evidence="1" id="KW-0540">Nuclease</keyword>
<dbReference type="InterPro" id="IPR036397">
    <property type="entry name" value="RNaseH_sf"/>
</dbReference>
<dbReference type="InterPro" id="IPR012337">
    <property type="entry name" value="RNaseH-like_sf"/>
</dbReference>
<keyword evidence="3 5" id="KW-0269">Exonuclease</keyword>
<dbReference type="GO" id="GO:0004527">
    <property type="term" value="F:exonuclease activity"/>
    <property type="evidence" value="ECO:0007669"/>
    <property type="project" value="UniProtKB-KW"/>
</dbReference>
<evidence type="ECO:0000256" key="3">
    <source>
        <dbReference type="ARBA" id="ARBA00022839"/>
    </source>
</evidence>
<organism evidence="5 6">
    <name type="scientific">Hymenobacter endophyticus</name>
    <dbReference type="NCBI Taxonomy" id="3076335"/>
    <lineage>
        <taxon>Bacteria</taxon>
        <taxon>Pseudomonadati</taxon>
        <taxon>Bacteroidota</taxon>
        <taxon>Cytophagia</taxon>
        <taxon>Cytophagales</taxon>
        <taxon>Hymenobacteraceae</taxon>
        <taxon>Hymenobacter</taxon>
    </lineage>
</organism>
<keyword evidence="6" id="KW-1185">Reference proteome</keyword>
<gene>
    <name evidence="5" type="ORF">ROI90_01360</name>
</gene>
<dbReference type="SUPFAM" id="SSF53098">
    <property type="entry name" value="Ribonuclease H-like"/>
    <property type="match status" value="1"/>
</dbReference>
<feature type="domain" description="Exonuclease" evidence="4">
    <location>
        <begin position="3"/>
        <end position="189"/>
    </location>
</feature>
<dbReference type="EMBL" id="JAWDJT010000001">
    <property type="protein sequence ID" value="MDU0369028.1"/>
    <property type="molecule type" value="Genomic_DNA"/>
</dbReference>
<evidence type="ECO:0000313" key="5">
    <source>
        <dbReference type="EMBL" id="MDU0369028.1"/>
    </source>
</evidence>
<dbReference type="Gene3D" id="3.30.420.10">
    <property type="entry name" value="Ribonuclease H-like superfamily/Ribonuclease H"/>
    <property type="match status" value="1"/>
</dbReference>
<sequence>MGYLLFVDTETTGLPRRWQQPYSVEHNWPYIAQLAWQLYTEAGELVKSEEAYLPVPAGSMSAASQAIHGLSPEFLAAQGQPPEQVLHRFLADVQQYQPRLVGHFLQLDFHMLGAAFWRAGLPNPLPGLPQFCTMQSSRLLPFMPANRPLRLAELYALLFQETMPRLHDARTDAAATARCFFELRRQGVISEAVLTGQVPLAEPTGVVPPTGWARLLQALLGALSILTGSN</sequence>
<dbReference type="PANTHER" id="PTHR30231:SF4">
    <property type="entry name" value="PROTEIN NEN2"/>
    <property type="match status" value="1"/>
</dbReference>
<evidence type="ECO:0000256" key="1">
    <source>
        <dbReference type="ARBA" id="ARBA00022722"/>
    </source>
</evidence>
<evidence type="ECO:0000259" key="4">
    <source>
        <dbReference type="SMART" id="SM00479"/>
    </source>
</evidence>
<dbReference type="RefSeq" id="WP_315996546.1">
    <property type="nucleotide sequence ID" value="NZ_JAWDJT010000001.1"/>
</dbReference>
<keyword evidence="2" id="KW-0378">Hydrolase</keyword>
<evidence type="ECO:0000313" key="6">
    <source>
        <dbReference type="Proteomes" id="UP001250698"/>
    </source>
</evidence>
<dbReference type="CDD" id="cd06127">
    <property type="entry name" value="DEDDh"/>
    <property type="match status" value="1"/>
</dbReference>
<proteinExistence type="predicted"/>
<accession>A0ABU3TCC6</accession>
<dbReference type="Pfam" id="PF00929">
    <property type="entry name" value="RNase_T"/>
    <property type="match status" value="1"/>
</dbReference>
<dbReference type="PANTHER" id="PTHR30231">
    <property type="entry name" value="DNA POLYMERASE III SUBUNIT EPSILON"/>
    <property type="match status" value="1"/>
</dbReference>
<dbReference type="InterPro" id="IPR013520">
    <property type="entry name" value="Ribonucl_H"/>
</dbReference>
<dbReference type="SMART" id="SM00479">
    <property type="entry name" value="EXOIII"/>
    <property type="match status" value="1"/>
</dbReference>
<dbReference type="Proteomes" id="UP001250698">
    <property type="component" value="Unassembled WGS sequence"/>
</dbReference>
<name>A0ABU3TCC6_9BACT</name>
<comment type="caution">
    <text evidence="5">The sequence shown here is derived from an EMBL/GenBank/DDBJ whole genome shotgun (WGS) entry which is preliminary data.</text>
</comment>
<evidence type="ECO:0000256" key="2">
    <source>
        <dbReference type="ARBA" id="ARBA00022801"/>
    </source>
</evidence>
<protein>
    <submittedName>
        <fullName evidence="5">3'-5' exonuclease</fullName>
    </submittedName>
</protein>